<dbReference type="RefSeq" id="WP_109416326.1">
    <property type="nucleotide sequence ID" value="NZ_QEAS01000010.1"/>
</dbReference>
<comment type="caution">
    <text evidence="2">The sequence shown here is derived from an EMBL/GenBank/DDBJ whole genome shotgun (WGS) entry which is preliminary data.</text>
</comment>
<evidence type="ECO:0000313" key="2">
    <source>
        <dbReference type="EMBL" id="PWG80209.1"/>
    </source>
</evidence>
<dbReference type="EMBL" id="QEAS01000010">
    <property type="protein sequence ID" value="PWG80209.1"/>
    <property type="molecule type" value="Genomic_DNA"/>
</dbReference>
<organism evidence="2 3">
    <name type="scientific">Pararcticibacter amylolyticus</name>
    <dbReference type="NCBI Taxonomy" id="2173175"/>
    <lineage>
        <taxon>Bacteria</taxon>
        <taxon>Pseudomonadati</taxon>
        <taxon>Bacteroidota</taxon>
        <taxon>Sphingobacteriia</taxon>
        <taxon>Sphingobacteriales</taxon>
        <taxon>Sphingobacteriaceae</taxon>
        <taxon>Pararcticibacter</taxon>
    </lineage>
</organism>
<keyword evidence="3" id="KW-1185">Reference proteome</keyword>
<sequence length="194" mass="22235">MKIIRKSDEHEMMQRWALGEIEVERKGKSAEIQTLENRLTLLRSDNREEQKTAIEGTLKTHHVSLVKCIPEDAAYFLANLDVSRREFDLLRTLPVPDLAKVTNNTYRLSYGAVLVSQHPDLNPRIVQIMDSFRKGGHVEMAGITLLAKDVAGPYTVIEGNGRLMSLYQLLFFENRKIFYQEEIEVILALSPHDL</sequence>
<dbReference type="OrthoDB" id="754223at2"/>
<feature type="coiled-coil region" evidence="1">
    <location>
        <begin position="18"/>
        <end position="52"/>
    </location>
</feature>
<accession>A0A2U2PGF4</accession>
<dbReference type="Proteomes" id="UP000245647">
    <property type="component" value="Unassembled WGS sequence"/>
</dbReference>
<dbReference type="AlphaFoldDB" id="A0A2U2PGF4"/>
<proteinExistence type="predicted"/>
<keyword evidence="1" id="KW-0175">Coiled coil</keyword>
<reference evidence="2 3" key="1">
    <citation type="submission" date="2018-04" db="EMBL/GenBank/DDBJ databases">
        <title>Pedobacter chongqingensis sp. nov., isolated from a rottenly hemp rope.</title>
        <authorList>
            <person name="Cai Y."/>
        </authorList>
    </citation>
    <scope>NUCLEOTIDE SEQUENCE [LARGE SCALE GENOMIC DNA]</scope>
    <source>
        <strain evidence="2 3">FJ4-8</strain>
    </source>
</reference>
<gene>
    <name evidence="2" type="ORF">DDR33_13530</name>
</gene>
<evidence type="ECO:0000256" key="1">
    <source>
        <dbReference type="SAM" id="Coils"/>
    </source>
</evidence>
<protein>
    <submittedName>
        <fullName evidence="2">Uncharacterized protein</fullName>
    </submittedName>
</protein>
<name>A0A2U2PGF4_9SPHI</name>
<evidence type="ECO:0000313" key="3">
    <source>
        <dbReference type="Proteomes" id="UP000245647"/>
    </source>
</evidence>